<evidence type="ECO:0000313" key="2">
    <source>
        <dbReference type="Proteomes" id="UP000011841"/>
    </source>
</evidence>
<dbReference type="RefSeq" id="WP_015663290.1">
    <property type="nucleotide sequence ID" value="NC_020453.1"/>
</dbReference>
<gene>
    <name evidence="1" type="ORF">S58_01280</name>
</gene>
<accession>M4YZX9</accession>
<evidence type="ECO:0000313" key="1">
    <source>
        <dbReference type="EMBL" id="BAM86148.1"/>
    </source>
</evidence>
<reference evidence="1 2" key="1">
    <citation type="journal article" date="2013" name="Appl. Environ. Microbiol.">
        <title>Genome analysis suggests that the soil oligotrophic bacterium Agromonas oligotrophica (Bradyrhizobium oligotrophicum) is a nitrogen-fixing symbiont of Aeschynomene indica.</title>
        <authorList>
            <person name="Okubo T."/>
            <person name="Fukushima S."/>
            <person name="Itakura M."/>
            <person name="Oshima K."/>
            <person name="Longtonglang A."/>
            <person name="Teaumroong N."/>
            <person name="Mitsui H."/>
            <person name="Hattori M."/>
            <person name="Hattori R."/>
            <person name="Hattori T."/>
            <person name="Minamisawa K."/>
        </authorList>
    </citation>
    <scope>NUCLEOTIDE SEQUENCE [LARGE SCALE GENOMIC DNA]</scope>
    <source>
        <strain evidence="1 2">S58</strain>
    </source>
</reference>
<dbReference type="Proteomes" id="UP000011841">
    <property type="component" value="Chromosome"/>
</dbReference>
<sequence>MSLRASRKLWLLVALAVALVAAANVHLLYVAISSQPACVAHTRLGAGAGASGAFSAAQSSCSPVDIGAPQ</sequence>
<organism evidence="1 2">
    <name type="scientific">Bradyrhizobium oligotrophicum S58</name>
    <dbReference type="NCBI Taxonomy" id="1245469"/>
    <lineage>
        <taxon>Bacteria</taxon>
        <taxon>Pseudomonadati</taxon>
        <taxon>Pseudomonadota</taxon>
        <taxon>Alphaproteobacteria</taxon>
        <taxon>Hyphomicrobiales</taxon>
        <taxon>Nitrobacteraceae</taxon>
        <taxon>Bradyrhizobium</taxon>
    </lineage>
</organism>
<keyword evidence="2" id="KW-1185">Reference proteome</keyword>
<name>M4YZX9_9BRAD</name>
<protein>
    <submittedName>
        <fullName evidence="1">Uncharacterized protein</fullName>
    </submittedName>
</protein>
<dbReference type="KEGG" id="aol:S58_01280"/>
<dbReference type="EMBL" id="AP012603">
    <property type="protein sequence ID" value="BAM86148.1"/>
    <property type="molecule type" value="Genomic_DNA"/>
</dbReference>
<dbReference type="HOGENOM" id="CLU_194263_0_0_5"/>
<dbReference type="AlphaFoldDB" id="M4YZX9"/>
<proteinExistence type="predicted"/>
<dbReference type="GeneID" id="301814150"/>
<dbReference type="STRING" id="1245469.S58_01280"/>
<dbReference type="eggNOG" id="ENOG5033FE0">
    <property type="taxonomic scope" value="Bacteria"/>
</dbReference>
<dbReference type="PATRIC" id="fig|1245469.3.peg.133"/>